<dbReference type="Proteomes" id="UP000291334">
    <property type="component" value="Unassembled WGS sequence"/>
</dbReference>
<feature type="signal peptide" evidence="1">
    <location>
        <begin position="1"/>
        <end position="20"/>
    </location>
</feature>
<dbReference type="Pfam" id="PF13283">
    <property type="entry name" value="NfrA_C"/>
    <property type="match status" value="1"/>
</dbReference>
<feature type="domain" description="Bacteriophage N4 adsorption protein A C-terminal" evidence="2">
    <location>
        <begin position="900"/>
        <end position="1033"/>
    </location>
</feature>
<dbReference type="InterPro" id="IPR025137">
    <property type="entry name" value="NfrA_C"/>
</dbReference>
<dbReference type="EMBL" id="QJUM01000008">
    <property type="protein sequence ID" value="TBV07244.1"/>
    <property type="molecule type" value="Genomic_DNA"/>
</dbReference>
<evidence type="ECO:0000313" key="4">
    <source>
        <dbReference type="Proteomes" id="UP000291334"/>
    </source>
</evidence>
<evidence type="ECO:0000313" key="3">
    <source>
        <dbReference type="EMBL" id="TBV07244.1"/>
    </source>
</evidence>
<keyword evidence="3" id="KW-0675">Receptor</keyword>
<comment type="caution">
    <text evidence="3">The sequence shown here is derived from an EMBL/GenBank/DDBJ whole genome shotgun (WGS) entry which is preliminary data.</text>
</comment>
<keyword evidence="4" id="KW-1185">Reference proteome</keyword>
<dbReference type="Gene3D" id="1.25.40.10">
    <property type="entry name" value="Tetratricopeptide repeat domain"/>
    <property type="match status" value="1"/>
</dbReference>
<name>A0ABY1Z9H4_9GAMM</name>
<dbReference type="InterPro" id="IPR011990">
    <property type="entry name" value="TPR-like_helical_dom_sf"/>
</dbReference>
<accession>A0ABY1Z9H4</accession>
<protein>
    <submittedName>
        <fullName evidence="3">Phage receptor</fullName>
    </submittedName>
</protein>
<evidence type="ECO:0000256" key="1">
    <source>
        <dbReference type="SAM" id="SignalP"/>
    </source>
</evidence>
<gene>
    <name evidence="3" type="ORF">DNK34_08400</name>
</gene>
<dbReference type="SUPFAM" id="SSF81901">
    <property type="entry name" value="HCP-like"/>
    <property type="match status" value="1"/>
</dbReference>
<evidence type="ECO:0000259" key="2">
    <source>
        <dbReference type="Pfam" id="PF13283"/>
    </source>
</evidence>
<feature type="chain" id="PRO_5046485537" evidence="1">
    <location>
        <begin position="21"/>
        <end position="1043"/>
    </location>
</feature>
<sequence length="1043" mass="116260">MNRALITASLLLCLNGPTQAQQALSGFAEFRSFPYLDRAYRAAQREDWQQVEQLMRHLLERVPQQQEAQRLLVQALAQQRRYDEAALLAESLADTADGAQLLLELRLAWIEQGHPGSARVEGWMSASEAAARQRLWQAHSLALAERQSDGAALQWLQGLPGDAPQLQRWRAVWAEKQQDWSALIAQLQPLAERNELHGQDWQRLGLAYASRQDDAALRRLLASAPSRQAANQLREQAGERAIAAGQPQRAMAWLVELYHQQALSPAQQLRLWELARQNQAVDWVQRLADELQRPCLETSEWLSRRDADKALLQLRRCDPQGDPQQWLILAQRLGDSQSLAQHRLAEPWDSQRRAVLVERWVAQGQSEQAIAWLGRQRQTPAVLRQRAELLQRAGRNREAAPVWLSLYRSDGDLQALDQASFIGLQNGQRDEVLALLAGAYATHGARLPTRLLQRLAGLYAEPSTRLAVGPIESLLEDVDPASRAQLLGRLAEAGACEPVYRNAGDAPGETGQLRALGRCAMPGQPGVAVVYYRQALARGDAGSRLPLAYALDAAGDPQAAYEIWRRYPSAQLDPEARLAAARSALSAGQVREAQQRWQSLEQESAEVWRLGAAIALADGQAQTALQYQRRAIDAQPSAEHLYEGSNIALAAGDAALSLAWLQQALRQAPDVARYRSDYAQRLAASRDPAQRRESIAWLQRVAQGDPQDYRIAETLAARYDEVGDSAAAREQLRRAIDLQQVPMAVAEDAERDMRQRRYRLRRGHESLSRRDSVSLSSTWSPAGVAAADAQSAGTRAGAQNVQIAMWDHALGEEPSRAGRSLSVYARALLGSQQRSRYGESLGAGLGLRYKPFGALNLNLYGELYGESRLPDEHSGLALGQLFDPGRLGDSLGDHRREGRSDVDLLLRASASLLDQGKWRNDWRTDERDWGERSLYLDAAWWSKSGDKQLLARYQQGHVFKLPTASAQTLMPYALLQAGSQSGELDWREDLRAGVGVRWQLWFDDDRYNAFRGRLSLRVEYQQSLGGTLYDGEGGWLTGLELNF</sequence>
<keyword evidence="1" id="KW-0732">Signal</keyword>
<organism evidence="3 4">
    <name type="scientific">Phytopseudomonas dryadis</name>
    <dbReference type="NCBI Taxonomy" id="2487520"/>
    <lineage>
        <taxon>Bacteria</taxon>
        <taxon>Pseudomonadati</taxon>
        <taxon>Pseudomonadota</taxon>
        <taxon>Gammaproteobacteria</taxon>
        <taxon>Pseudomonadales</taxon>
        <taxon>Pseudomonadaceae</taxon>
        <taxon>Phytopseudomonas</taxon>
    </lineage>
</organism>
<proteinExistence type="predicted"/>
<dbReference type="RefSeq" id="WP_131177504.1">
    <property type="nucleotide sequence ID" value="NZ_QJUM01000008.1"/>
</dbReference>
<reference evidence="3 4" key="1">
    <citation type="submission" date="2018-06" db="EMBL/GenBank/DDBJ databases">
        <title>Three novel Pseudomonas species isolated from symptomatic oak.</title>
        <authorList>
            <person name="Bueno-Gonzalez V."/>
            <person name="Brady C."/>
        </authorList>
    </citation>
    <scope>NUCLEOTIDE SEQUENCE [LARGE SCALE GENOMIC DNA]</scope>
    <source>
        <strain evidence="3 4">P26B</strain>
    </source>
</reference>